<proteinExistence type="predicted"/>
<sequence>MSNNVTPNKADPNVIPLKYPFTNAAGQRIETLTLRRAKRADMKAAAKYSKDDAEQEDFLFAQITGLTLEDIDQLDLADSKALTDTFRSMVDN</sequence>
<dbReference type="EMBL" id="CP051169">
    <property type="protein sequence ID" value="QOK96816.1"/>
    <property type="molecule type" value="Genomic_DNA"/>
</dbReference>
<name>A0AA92K1K5_RALSL</name>
<accession>A0AA92K1K5</accession>
<dbReference type="Pfam" id="PF10109">
    <property type="entry name" value="Phage_TAC_7"/>
    <property type="match status" value="1"/>
</dbReference>
<organism evidence="1 2">
    <name type="scientific">Ralstonia solanacearum</name>
    <name type="common">Pseudomonas solanacearum</name>
    <dbReference type="NCBI Taxonomy" id="305"/>
    <lineage>
        <taxon>Bacteria</taxon>
        <taxon>Pseudomonadati</taxon>
        <taxon>Pseudomonadota</taxon>
        <taxon>Betaproteobacteria</taxon>
        <taxon>Burkholderiales</taxon>
        <taxon>Burkholderiaceae</taxon>
        <taxon>Ralstonia</taxon>
        <taxon>Ralstonia solanacearum species complex</taxon>
    </lineage>
</organism>
<evidence type="ECO:0000313" key="1">
    <source>
        <dbReference type="EMBL" id="QOK96816.1"/>
    </source>
</evidence>
<gene>
    <name evidence="1" type="ORF">HF909_10475</name>
</gene>
<protein>
    <submittedName>
        <fullName evidence="1">Phage tail assembly protein</fullName>
    </submittedName>
</protein>
<dbReference type="InterPro" id="IPR019289">
    <property type="entry name" value="Phage_tail_E/E"/>
</dbReference>
<evidence type="ECO:0000313" key="2">
    <source>
        <dbReference type="Proteomes" id="UP000593970"/>
    </source>
</evidence>
<dbReference type="AlphaFoldDB" id="A0AA92K1K5"/>
<dbReference type="Proteomes" id="UP000593970">
    <property type="component" value="Chromosome"/>
</dbReference>
<reference evidence="2" key="1">
    <citation type="submission" date="2020-04" db="EMBL/GenBank/DDBJ databases">
        <title>Ralstonia solanacearum UW576, UW763, UW773, and UW774.</title>
        <authorList>
            <person name="Steidl O."/>
            <person name="Truchon A."/>
            <person name="Allen C."/>
        </authorList>
    </citation>
    <scope>NUCLEOTIDE SEQUENCE [LARGE SCALE GENOMIC DNA]</scope>
    <source>
        <strain evidence="2">UW774</strain>
    </source>
</reference>